<protein>
    <submittedName>
        <fullName evidence="2">Uncharacterized protein</fullName>
    </submittedName>
</protein>
<reference evidence="2 3" key="1">
    <citation type="journal article" date="2022" name="Nat. Plants">
        <title>Genomes of leafy and leafless Platanthera orchids illuminate the evolution of mycoheterotrophy.</title>
        <authorList>
            <person name="Li M.H."/>
            <person name="Liu K.W."/>
            <person name="Li Z."/>
            <person name="Lu H.C."/>
            <person name="Ye Q.L."/>
            <person name="Zhang D."/>
            <person name="Wang J.Y."/>
            <person name="Li Y.F."/>
            <person name="Zhong Z.M."/>
            <person name="Liu X."/>
            <person name="Yu X."/>
            <person name="Liu D.K."/>
            <person name="Tu X.D."/>
            <person name="Liu B."/>
            <person name="Hao Y."/>
            <person name="Liao X.Y."/>
            <person name="Jiang Y.T."/>
            <person name="Sun W.H."/>
            <person name="Chen J."/>
            <person name="Chen Y.Q."/>
            <person name="Ai Y."/>
            <person name="Zhai J.W."/>
            <person name="Wu S.S."/>
            <person name="Zhou Z."/>
            <person name="Hsiao Y.Y."/>
            <person name="Wu W.L."/>
            <person name="Chen Y.Y."/>
            <person name="Lin Y.F."/>
            <person name="Hsu J.L."/>
            <person name="Li C.Y."/>
            <person name="Wang Z.W."/>
            <person name="Zhao X."/>
            <person name="Zhong W.Y."/>
            <person name="Ma X.K."/>
            <person name="Ma L."/>
            <person name="Huang J."/>
            <person name="Chen G.Z."/>
            <person name="Huang M.Z."/>
            <person name="Huang L."/>
            <person name="Peng D.H."/>
            <person name="Luo Y.B."/>
            <person name="Zou S.Q."/>
            <person name="Chen S.P."/>
            <person name="Lan S."/>
            <person name="Tsai W.C."/>
            <person name="Van de Peer Y."/>
            <person name="Liu Z.J."/>
        </authorList>
    </citation>
    <scope>NUCLEOTIDE SEQUENCE [LARGE SCALE GENOMIC DNA]</scope>
    <source>
        <strain evidence="2">Lor287</strain>
    </source>
</reference>
<evidence type="ECO:0000256" key="1">
    <source>
        <dbReference type="SAM" id="MobiDB-lite"/>
    </source>
</evidence>
<evidence type="ECO:0000313" key="2">
    <source>
        <dbReference type="EMBL" id="KAK8950970.1"/>
    </source>
</evidence>
<evidence type="ECO:0000313" key="3">
    <source>
        <dbReference type="Proteomes" id="UP001418222"/>
    </source>
</evidence>
<gene>
    <name evidence="2" type="ORF">KSP39_PZI004148</name>
</gene>
<keyword evidence="3" id="KW-1185">Reference proteome</keyword>
<accession>A0AAP0BUS8</accession>
<organism evidence="2 3">
    <name type="scientific">Platanthera zijinensis</name>
    <dbReference type="NCBI Taxonomy" id="2320716"/>
    <lineage>
        <taxon>Eukaryota</taxon>
        <taxon>Viridiplantae</taxon>
        <taxon>Streptophyta</taxon>
        <taxon>Embryophyta</taxon>
        <taxon>Tracheophyta</taxon>
        <taxon>Spermatophyta</taxon>
        <taxon>Magnoliopsida</taxon>
        <taxon>Liliopsida</taxon>
        <taxon>Asparagales</taxon>
        <taxon>Orchidaceae</taxon>
        <taxon>Orchidoideae</taxon>
        <taxon>Orchideae</taxon>
        <taxon>Orchidinae</taxon>
        <taxon>Platanthera</taxon>
    </lineage>
</organism>
<proteinExistence type="predicted"/>
<sequence>MPIQCYSWRACHLEGIPFWQTTLLWSRSPQNRHIGLRKILFFLLLPHFFSRSSSRLKSEVQPATLSQPSKVSHRPNSMDQIRSKKAEYDQRRENFDCVKVQRPRENKSSPHVCERHNLEVDEDIQYHPCYNMAVTYALVENLCELPSPKLGGIVDSNWTLRMNIIQASESDQSREWQERFFLIHLVEAHHRTRMTNNPPYEFQT</sequence>
<name>A0AAP0BUS8_9ASPA</name>
<comment type="caution">
    <text evidence="2">The sequence shown here is derived from an EMBL/GenBank/DDBJ whole genome shotgun (WGS) entry which is preliminary data.</text>
</comment>
<feature type="region of interest" description="Disordered" evidence="1">
    <location>
        <begin position="60"/>
        <end position="79"/>
    </location>
</feature>
<dbReference type="Proteomes" id="UP001418222">
    <property type="component" value="Unassembled WGS sequence"/>
</dbReference>
<dbReference type="AlphaFoldDB" id="A0AAP0BUS8"/>
<dbReference type="EMBL" id="JBBWWQ010000003">
    <property type="protein sequence ID" value="KAK8950970.1"/>
    <property type="molecule type" value="Genomic_DNA"/>
</dbReference>